<dbReference type="OrthoDB" id="546434at2759"/>
<sequence length="958" mass="109833">MSTLLCRVKANYAFESNDPSSLSFKEGDYIDVLCKLPSGWWDGWCDGQRGWFPSHYVEVVEEHGRTEINNNNTTLQIEHDPTNDSEFISDDYLSNKQKLPLYPTIEHQTEHGIDTTIDQELNYKKLLVDITLAIHNLVSATRNSGSAVFVQHVTHVVHTIRCMMISTSTISKDTSIVKSNNILKVHHRLMMNSLSKLIFSSQSKDITRMLAESKELLMAVRNFMHLCENMNIQLHHADPVLISSLPPDYECKTHPSTYQLTQDWVDLLDSCGDCMQHVLKSLITHLSRPAKSRTSLTVLLFTQYRHLAAQNRQFLSLIENADFQYVTQSHLMKDLTFSKQNLHASFGLLFIKLQILTDESKSEESVLDEIQKAAQSILEAIQTICKITTDIVNEQGDANLTSGTNKRNSLKWTLSDNTSVSSHSSLPNMNTNDLPSPPIVHRHSVLNGLFKDFSLDTPDTHRLSLDASSTSIHPAQSSLFKTNSNQSDIPLSPVSPTEESSKRNSSIVTESSQGSQITTVDDSDDKCSFLQYDYEPNEILFTEDGHVKGGTLPALVERLTLHDYFDMNFNVTFFLTYRSFSTSEQILSLLKSRFNLQPPKGLTEDELNLWENKKLKLVRLRVFNVIKIWLEQYYCEKDYAILDKLLEFTNTTIRNSHSFSANQLVRLIQKRKGSCKDIKSLVATQPADTPEPILPRNLNNFKLLDISAVEMARQLTLIDFRLFSAIQPLECLDKAWSREDSYAIHIQQSIQFCNLMTQWVSDAILSQPEVKKRCALLKYWIHVAERCRQWNNFNTCMAIVSAFDNSAVGRLKRTWEIVGARAQHVVTHLRTLMKASRNFAHYRELIHSINPPCVPFVGIYLQDLTFIEDGNSNFLKSPHHHLINFAKRTKTAAVIQEIQQYQMVSYSFRPVEQIQDFIWHNLQNSRDEDQLYKESLRLEPKEREDEKITRLLQESGFL</sequence>
<dbReference type="Proteomes" id="UP000717996">
    <property type="component" value="Unassembled WGS sequence"/>
</dbReference>
<dbReference type="SUPFAM" id="SSF48366">
    <property type="entry name" value="Ras GEF"/>
    <property type="match status" value="1"/>
</dbReference>
<dbReference type="InterPro" id="IPR036964">
    <property type="entry name" value="RASGEF_cat_dom_sf"/>
</dbReference>
<dbReference type="SMART" id="SM00326">
    <property type="entry name" value="SH3"/>
    <property type="match status" value="1"/>
</dbReference>
<gene>
    <name evidence="9" type="ORF">G6F51_004372</name>
</gene>
<dbReference type="PANTHER" id="PTHR23113:SF368">
    <property type="entry name" value="CELL DIVISION CONTROL PROTEIN 25"/>
    <property type="match status" value="1"/>
</dbReference>
<dbReference type="Gene3D" id="1.10.840.10">
    <property type="entry name" value="Ras guanine-nucleotide exchange factors catalytic domain"/>
    <property type="match status" value="1"/>
</dbReference>
<dbReference type="InterPro" id="IPR000651">
    <property type="entry name" value="Ras-like_Gua-exchang_fac_N"/>
</dbReference>
<feature type="domain" description="SH3" evidence="6">
    <location>
        <begin position="3"/>
        <end position="62"/>
    </location>
</feature>
<evidence type="ECO:0000256" key="2">
    <source>
        <dbReference type="ARBA" id="ARBA00022658"/>
    </source>
</evidence>
<dbReference type="SUPFAM" id="SSF50044">
    <property type="entry name" value="SH3-domain"/>
    <property type="match status" value="1"/>
</dbReference>
<reference evidence="9" key="1">
    <citation type="journal article" date="2020" name="Microb. Genom.">
        <title>Genetic diversity of clinical and environmental Mucorales isolates obtained from an investigation of mucormycosis cases among solid organ transplant recipients.</title>
        <authorList>
            <person name="Nguyen M.H."/>
            <person name="Kaul D."/>
            <person name="Muto C."/>
            <person name="Cheng S.J."/>
            <person name="Richter R.A."/>
            <person name="Bruno V.M."/>
            <person name="Liu G."/>
            <person name="Beyhan S."/>
            <person name="Sundermann A.J."/>
            <person name="Mounaud S."/>
            <person name="Pasculle A.W."/>
            <person name="Nierman W.C."/>
            <person name="Driscoll E."/>
            <person name="Cumbie R."/>
            <person name="Clancy C.J."/>
            <person name="Dupont C.L."/>
        </authorList>
    </citation>
    <scope>NUCLEOTIDE SEQUENCE</scope>
    <source>
        <strain evidence="9">GL16</strain>
    </source>
</reference>
<keyword evidence="1 4" id="KW-0728">SH3 domain</keyword>
<dbReference type="PROSITE" id="PS50009">
    <property type="entry name" value="RASGEF_CAT"/>
    <property type="match status" value="1"/>
</dbReference>
<dbReference type="Pfam" id="PF00618">
    <property type="entry name" value="RasGEF_N"/>
    <property type="match status" value="1"/>
</dbReference>
<dbReference type="Gene3D" id="2.30.30.40">
    <property type="entry name" value="SH3 Domains"/>
    <property type="match status" value="1"/>
</dbReference>
<evidence type="ECO:0000313" key="10">
    <source>
        <dbReference type="Proteomes" id="UP000717996"/>
    </source>
</evidence>
<organism evidence="9 10">
    <name type="scientific">Rhizopus oryzae</name>
    <name type="common">Mucormycosis agent</name>
    <name type="synonym">Rhizopus arrhizus var. delemar</name>
    <dbReference type="NCBI Taxonomy" id="64495"/>
    <lineage>
        <taxon>Eukaryota</taxon>
        <taxon>Fungi</taxon>
        <taxon>Fungi incertae sedis</taxon>
        <taxon>Mucoromycota</taxon>
        <taxon>Mucoromycotina</taxon>
        <taxon>Mucoromycetes</taxon>
        <taxon>Mucorales</taxon>
        <taxon>Mucorineae</taxon>
        <taxon>Rhizopodaceae</taxon>
        <taxon>Rhizopus</taxon>
    </lineage>
</organism>
<keyword evidence="2 3" id="KW-0344">Guanine-nucleotide releasing factor</keyword>
<evidence type="ECO:0000259" key="8">
    <source>
        <dbReference type="PROSITE" id="PS50212"/>
    </source>
</evidence>
<dbReference type="GO" id="GO:0005085">
    <property type="term" value="F:guanyl-nucleotide exchange factor activity"/>
    <property type="evidence" value="ECO:0007669"/>
    <property type="project" value="UniProtKB-KW"/>
</dbReference>
<evidence type="ECO:0000256" key="4">
    <source>
        <dbReference type="PROSITE-ProRule" id="PRU00192"/>
    </source>
</evidence>
<dbReference type="InterPro" id="IPR001895">
    <property type="entry name" value="RASGEF_cat_dom"/>
</dbReference>
<evidence type="ECO:0000256" key="1">
    <source>
        <dbReference type="ARBA" id="ARBA00022443"/>
    </source>
</evidence>
<accession>A0A9P6YFK2</accession>
<dbReference type="InterPro" id="IPR001452">
    <property type="entry name" value="SH3_domain"/>
</dbReference>
<dbReference type="Gene3D" id="1.20.870.10">
    <property type="entry name" value="Son of sevenless (SoS) protein Chain: S domain 1"/>
    <property type="match status" value="1"/>
</dbReference>
<feature type="compositionally biased region" description="Polar residues" evidence="5">
    <location>
        <begin position="416"/>
        <end position="434"/>
    </location>
</feature>
<dbReference type="InterPro" id="IPR023578">
    <property type="entry name" value="Ras_GEF_dom_sf"/>
</dbReference>
<dbReference type="PANTHER" id="PTHR23113">
    <property type="entry name" value="GUANINE NUCLEOTIDE EXCHANGE FACTOR"/>
    <property type="match status" value="1"/>
</dbReference>
<name>A0A9P6YFK2_RHIOR</name>
<dbReference type="GO" id="GO:0007265">
    <property type="term" value="P:Ras protein signal transduction"/>
    <property type="evidence" value="ECO:0007669"/>
    <property type="project" value="TreeGrafter"/>
</dbReference>
<dbReference type="GO" id="GO:0005886">
    <property type="term" value="C:plasma membrane"/>
    <property type="evidence" value="ECO:0007669"/>
    <property type="project" value="TreeGrafter"/>
</dbReference>
<evidence type="ECO:0000259" key="7">
    <source>
        <dbReference type="PROSITE" id="PS50009"/>
    </source>
</evidence>
<dbReference type="PROSITE" id="PS50002">
    <property type="entry name" value="SH3"/>
    <property type="match status" value="1"/>
</dbReference>
<evidence type="ECO:0008006" key="11">
    <source>
        <dbReference type="Google" id="ProtNLM"/>
    </source>
</evidence>
<dbReference type="CDD" id="cd00155">
    <property type="entry name" value="RasGEF"/>
    <property type="match status" value="1"/>
</dbReference>
<feature type="domain" description="N-terminal Ras-GEF" evidence="8">
    <location>
        <begin position="543"/>
        <end position="672"/>
    </location>
</feature>
<evidence type="ECO:0000313" key="9">
    <source>
        <dbReference type="EMBL" id="KAG1547271.1"/>
    </source>
</evidence>
<evidence type="ECO:0000259" key="6">
    <source>
        <dbReference type="PROSITE" id="PS50002"/>
    </source>
</evidence>
<dbReference type="PROSITE" id="PS00720">
    <property type="entry name" value="RASGEF"/>
    <property type="match status" value="1"/>
</dbReference>
<evidence type="ECO:0000256" key="5">
    <source>
        <dbReference type="SAM" id="MobiDB-lite"/>
    </source>
</evidence>
<proteinExistence type="predicted"/>
<comment type="caution">
    <text evidence="9">The sequence shown here is derived from an EMBL/GenBank/DDBJ whole genome shotgun (WGS) entry which is preliminary data.</text>
</comment>
<feature type="domain" description="Ras-GEF" evidence="7">
    <location>
        <begin position="707"/>
        <end position="941"/>
    </location>
</feature>
<dbReference type="SMART" id="SM00229">
    <property type="entry name" value="RasGEFN"/>
    <property type="match status" value="1"/>
</dbReference>
<dbReference type="InterPro" id="IPR036028">
    <property type="entry name" value="SH3-like_dom_sf"/>
</dbReference>
<evidence type="ECO:0000256" key="3">
    <source>
        <dbReference type="PROSITE-ProRule" id="PRU00168"/>
    </source>
</evidence>
<dbReference type="CDD" id="cd06224">
    <property type="entry name" value="REM"/>
    <property type="match status" value="1"/>
</dbReference>
<dbReference type="AlphaFoldDB" id="A0A9P6YFK2"/>
<feature type="region of interest" description="Disordered" evidence="5">
    <location>
        <begin position="416"/>
        <end position="437"/>
    </location>
</feature>
<dbReference type="InterPro" id="IPR019804">
    <property type="entry name" value="Ras_G-nucl-exch_fac_CS"/>
</dbReference>
<feature type="region of interest" description="Disordered" evidence="5">
    <location>
        <begin position="477"/>
        <end position="520"/>
    </location>
</feature>
<dbReference type="Pfam" id="PF00617">
    <property type="entry name" value="RasGEF"/>
    <property type="match status" value="1"/>
</dbReference>
<dbReference type="EMBL" id="JAANIT010000484">
    <property type="protein sequence ID" value="KAG1547271.1"/>
    <property type="molecule type" value="Genomic_DNA"/>
</dbReference>
<protein>
    <recommendedName>
        <fullName evidence="11">Ras GEF</fullName>
    </recommendedName>
</protein>
<dbReference type="InterPro" id="IPR008937">
    <property type="entry name" value="Ras-like_GEF"/>
</dbReference>
<dbReference type="PROSITE" id="PS50212">
    <property type="entry name" value="RASGEF_NTER"/>
    <property type="match status" value="1"/>
</dbReference>
<dbReference type="SMART" id="SM00147">
    <property type="entry name" value="RasGEF"/>
    <property type="match status" value="1"/>
</dbReference>
<dbReference type="Pfam" id="PF00018">
    <property type="entry name" value="SH3_1"/>
    <property type="match status" value="1"/>
</dbReference>
<dbReference type="Pfam" id="PF25006">
    <property type="entry name" value="DUF7783"/>
    <property type="match status" value="1"/>
</dbReference>
<dbReference type="InterPro" id="IPR056685">
    <property type="entry name" value="DUF7783"/>
</dbReference>